<feature type="signal peptide" evidence="8">
    <location>
        <begin position="1"/>
        <end position="16"/>
    </location>
</feature>
<dbReference type="Gene3D" id="2.60.40.1180">
    <property type="entry name" value="Golgi alpha-mannosidase II"/>
    <property type="match status" value="1"/>
</dbReference>
<proteinExistence type="inferred from homology"/>
<protein>
    <recommendedName>
        <fullName evidence="3 7">Alpha-galactosidase</fullName>
        <ecNumber evidence="3 7">3.2.1.22</ecNumber>
    </recommendedName>
    <alternativeName>
        <fullName evidence="7">Melibiase</fullName>
    </alternativeName>
</protein>
<dbReference type="Gene3D" id="3.20.20.70">
    <property type="entry name" value="Aldolase class I"/>
    <property type="match status" value="1"/>
</dbReference>
<keyword evidence="6 7" id="KW-0326">Glycosidase</keyword>
<dbReference type="PANTHER" id="PTHR11452">
    <property type="entry name" value="ALPHA-GALACTOSIDASE/ALPHA-N-ACETYLGALACTOSAMINIDASE"/>
    <property type="match status" value="1"/>
</dbReference>
<organism evidence="10 11">
    <name type="scientific">Calocera viscosa (strain TUFC12733)</name>
    <dbReference type="NCBI Taxonomy" id="1330018"/>
    <lineage>
        <taxon>Eukaryota</taxon>
        <taxon>Fungi</taxon>
        <taxon>Dikarya</taxon>
        <taxon>Basidiomycota</taxon>
        <taxon>Agaricomycotina</taxon>
        <taxon>Dacrymycetes</taxon>
        <taxon>Dacrymycetales</taxon>
        <taxon>Dacrymycetaceae</taxon>
        <taxon>Calocera</taxon>
    </lineage>
</organism>
<name>A0A167N277_CALVF</name>
<keyword evidence="5 7" id="KW-0378">Hydrolase</keyword>
<dbReference type="InterPro" id="IPR017853">
    <property type="entry name" value="GH"/>
</dbReference>
<dbReference type="Pfam" id="PF16499">
    <property type="entry name" value="Melibiase_2"/>
    <property type="match status" value="2"/>
</dbReference>
<dbReference type="PRINTS" id="PR00740">
    <property type="entry name" value="GLHYDRLASE27"/>
</dbReference>
<dbReference type="SUPFAM" id="SSF51445">
    <property type="entry name" value="(Trans)glycosidases"/>
    <property type="match status" value="1"/>
</dbReference>
<evidence type="ECO:0000256" key="8">
    <source>
        <dbReference type="SAM" id="SignalP"/>
    </source>
</evidence>
<evidence type="ECO:0000256" key="5">
    <source>
        <dbReference type="ARBA" id="ARBA00022801"/>
    </source>
</evidence>
<dbReference type="STRING" id="1330018.A0A167N277"/>
<evidence type="ECO:0000256" key="4">
    <source>
        <dbReference type="ARBA" id="ARBA00022729"/>
    </source>
</evidence>
<keyword evidence="11" id="KW-1185">Reference proteome</keyword>
<evidence type="ECO:0000259" key="9">
    <source>
        <dbReference type="Pfam" id="PF17801"/>
    </source>
</evidence>
<comment type="catalytic activity">
    <reaction evidence="1 7">
        <text>Hydrolysis of terminal, non-reducing alpha-D-galactose residues in alpha-D-galactosides, including galactose oligosaccharides, galactomannans and galactolipids.</text>
        <dbReference type="EC" id="3.2.1.22"/>
    </reaction>
</comment>
<dbReference type="GO" id="GO:0004557">
    <property type="term" value="F:alpha-galactosidase activity"/>
    <property type="evidence" value="ECO:0007669"/>
    <property type="project" value="UniProtKB-EC"/>
</dbReference>
<dbReference type="EC" id="3.2.1.22" evidence="3 7"/>
<dbReference type="Pfam" id="PF17801">
    <property type="entry name" value="Melibiase_C"/>
    <property type="match status" value="1"/>
</dbReference>
<accession>A0A167N277</accession>
<dbReference type="CDD" id="cd14792">
    <property type="entry name" value="GH27"/>
    <property type="match status" value="1"/>
</dbReference>
<dbReference type="AlphaFoldDB" id="A0A167N277"/>
<evidence type="ECO:0000256" key="6">
    <source>
        <dbReference type="ARBA" id="ARBA00023295"/>
    </source>
</evidence>
<keyword evidence="7" id="KW-1015">Disulfide bond</keyword>
<dbReference type="InterPro" id="IPR041233">
    <property type="entry name" value="Melibiase_C"/>
</dbReference>
<reference evidence="10 11" key="1">
    <citation type="journal article" date="2016" name="Mol. Biol. Evol.">
        <title>Comparative Genomics of Early-Diverging Mushroom-Forming Fungi Provides Insights into the Origins of Lignocellulose Decay Capabilities.</title>
        <authorList>
            <person name="Nagy L.G."/>
            <person name="Riley R."/>
            <person name="Tritt A."/>
            <person name="Adam C."/>
            <person name="Daum C."/>
            <person name="Floudas D."/>
            <person name="Sun H."/>
            <person name="Yadav J.S."/>
            <person name="Pangilinan J."/>
            <person name="Larsson K.H."/>
            <person name="Matsuura K."/>
            <person name="Barry K."/>
            <person name="Labutti K."/>
            <person name="Kuo R."/>
            <person name="Ohm R.A."/>
            <person name="Bhattacharya S.S."/>
            <person name="Shirouzu T."/>
            <person name="Yoshinaga Y."/>
            <person name="Martin F.M."/>
            <person name="Grigoriev I.V."/>
            <person name="Hibbett D.S."/>
        </authorList>
    </citation>
    <scope>NUCLEOTIDE SEQUENCE [LARGE SCALE GENOMIC DNA]</scope>
    <source>
        <strain evidence="10 11">TUFC12733</strain>
    </source>
</reference>
<dbReference type="InterPro" id="IPR013780">
    <property type="entry name" value="Glyco_hydro_b"/>
</dbReference>
<feature type="domain" description="Alpha galactosidase C-terminal" evidence="9">
    <location>
        <begin position="389"/>
        <end position="476"/>
    </location>
</feature>
<evidence type="ECO:0000313" key="11">
    <source>
        <dbReference type="Proteomes" id="UP000076738"/>
    </source>
</evidence>
<dbReference type="EMBL" id="KV417280">
    <property type="protein sequence ID" value="KZO97269.1"/>
    <property type="molecule type" value="Genomic_DNA"/>
</dbReference>
<evidence type="ECO:0000313" key="10">
    <source>
        <dbReference type="EMBL" id="KZO97269.1"/>
    </source>
</evidence>
<comment type="similarity">
    <text evidence="2 7">Belongs to the glycosyl hydrolase 27 family.</text>
</comment>
<evidence type="ECO:0000256" key="3">
    <source>
        <dbReference type="ARBA" id="ARBA00012755"/>
    </source>
</evidence>
<evidence type="ECO:0000256" key="7">
    <source>
        <dbReference type="RuleBase" id="RU361168"/>
    </source>
</evidence>
<dbReference type="OrthoDB" id="5795902at2759"/>
<evidence type="ECO:0000256" key="2">
    <source>
        <dbReference type="ARBA" id="ARBA00009743"/>
    </source>
</evidence>
<dbReference type="InterPro" id="IPR013785">
    <property type="entry name" value="Aldolase_TIM"/>
</dbReference>
<sequence>MRVVLILASLATCVLGAPIEQVRPKPSPLNVLRYATTPNGFNSPPRGWNSFGMQANIQAATHFAMTQNDTIAQCDMLADPDALGGAGYEYCSLDSGWSIGDHGDHHGRIMYIQEQLDLPALAEHLHSRGLKLGVYVVPGAFAKDANKTIYGTNIRLNDTLSGHNNGLARIDFNYTRDGVQEWHNSVVNLFAEWGVDFIKLDFITPGSPDHGVHLSRDTSGSVIAFHNAIAQASRPMRLDVSWKLERNFTYYDVWKHNADSMRVDQDINNMHSATFLSWATVQRAIDNYRQYITLQTSTLEPLTIYPDLDNLYVGNAANISGITDAQRGTMATFWLAAGANLLIGSDLLQLDALGRRLLTDREALAVAEFGARYALQPRNPGTGGARAQQLQAWIAGPSDDRGEAVVVVMNLGPPLGQSGYEGEEVLTGIEAFQVTFEDLGIPGTYRVRDVWEHRDLPVRSTGLRVLLGEGESKLFKLTPAMYVPPFLLRLG</sequence>
<evidence type="ECO:0000256" key="1">
    <source>
        <dbReference type="ARBA" id="ARBA00001255"/>
    </source>
</evidence>
<gene>
    <name evidence="10" type="ORF">CALVIDRAFT_513563</name>
</gene>
<feature type="chain" id="PRO_5007890537" description="Alpha-galactosidase" evidence="8">
    <location>
        <begin position="17"/>
        <end position="491"/>
    </location>
</feature>
<dbReference type="GO" id="GO:0005975">
    <property type="term" value="P:carbohydrate metabolic process"/>
    <property type="evidence" value="ECO:0007669"/>
    <property type="project" value="InterPro"/>
</dbReference>
<dbReference type="Proteomes" id="UP000076738">
    <property type="component" value="Unassembled WGS sequence"/>
</dbReference>
<dbReference type="SUPFAM" id="SSF51011">
    <property type="entry name" value="Glycosyl hydrolase domain"/>
    <property type="match status" value="1"/>
</dbReference>
<keyword evidence="4 8" id="KW-0732">Signal</keyword>
<dbReference type="InterPro" id="IPR002241">
    <property type="entry name" value="Glyco_hydro_27"/>
</dbReference>
<dbReference type="PANTHER" id="PTHR11452:SF33">
    <property type="entry name" value="ALPHA-GALACTOSIDASE 2"/>
    <property type="match status" value="1"/>
</dbReference>